<name>A0ABS1CRG1_9PROT</name>
<reference evidence="1 2" key="1">
    <citation type="journal article" date="2020" name="Microorganisms">
        <title>Osmotic Adaptation and Compatible Solute Biosynthesis of Phototrophic Bacteria as Revealed from Genome Analyses.</title>
        <authorList>
            <person name="Imhoff J.F."/>
            <person name="Rahn T."/>
            <person name="Kunzel S."/>
            <person name="Keller A."/>
            <person name="Neulinger S.C."/>
        </authorList>
    </citation>
    <scope>NUCLEOTIDE SEQUENCE [LARGE SCALE GENOMIC DNA]</scope>
    <source>
        <strain evidence="1 2">DSM 15382</strain>
    </source>
</reference>
<dbReference type="GO" id="GO:0016787">
    <property type="term" value="F:hydrolase activity"/>
    <property type="evidence" value="ECO:0007669"/>
    <property type="project" value="UniProtKB-KW"/>
</dbReference>
<dbReference type="InterPro" id="IPR050155">
    <property type="entry name" value="HAD-like_hydrolase_sf"/>
</dbReference>
<dbReference type="SFLD" id="SFLDG01129">
    <property type="entry name" value="C1.5:_HAD__Beta-PGM__Phosphata"/>
    <property type="match status" value="1"/>
</dbReference>
<keyword evidence="1" id="KW-0378">Hydrolase</keyword>
<dbReference type="SUPFAM" id="SSF56784">
    <property type="entry name" value="HAD-like"/>
    <property type="match status" value="1"/>
</dbReference>
<dbReference type="InterPro" id="IPR041492">
    <property type="entry name" value="HAD_2"/>
</dbReference>
<dbReference type="InterPro" id="IPR036412">
    <property type="entry name" value="HAD-like_sf"/>
</dbReference>
<dbReference type="InterPro" id="IPR006439">
    <property type="entry name" value="HAD-SF_hydro_IA"/>
</dbReference>
<dbReference type="InterPro" id="IPR023214">
    <property type="entry name" value="HAD_sf"/>
</dbReference>
<dbReference type="SFLD" id="SFLDG01135">
    <property type="entry name" value="C1.5.6:_HAD__Beta-PGM__Phospha"/>
    <property type="match status" value="1"/>
</dbReference>
<dbReference type="PANTHER" id="PTHR43434">
    <property type="entry name" value="PHOSPHOGLYCOLATE PHOSPHATASE"/>
    <property type="match status" value="1"/>
</dbReference>
<dbReference type="Pfam" id="PF13419">
    <property type="entry name" value="HAD_2"/>
    <property type="match status" value="1"/>
</dbReference>
<evidence type="ECO:0000313" key="1">
    <source>
        <dbReference type="EMBL" id="MBK1656766.1"/>
    </source>
</evidence>
<dbReference type="NCBIfam" id="TIGR01549">
    <property type="entry name" value="HAD-SF-IA-v1"/>
    <property type="match status" value="1"/>
</dbReference>
<keyword evidence="2" id="KW-1185">Reference proteome</keyword>
<dbReference type="Gene3D" id="1.10.150.240">
    <property type="entry name" value="Putative phosphatase, domain 2"/>
    <property type="match status" value="1"/>
</dbReference>
<sequence>MSMVLFDVDGTLVDTVDLHAESWVRCFRHFGREVAFDAVRSQIGKGGDQLMPVFLPREEVERHGEDMEAFRKQLYMREMIGTVRGFPGVADLFRRLRADGRRIVLASSGKPDELERYKALLGIQDLVDGATSSEDAERSKPHPDIFQAALDGADPRAAIVVGDSPYDAEAAGKAGLRTIGLLCGGFPPGDLRGAGCIALYRDPADLLAQYDRSPLARG</sequence>
<evidence type="ECO:0000313" key="2">
    <source>
        <dbReference type="Proteomes" id="UP000697995"/>
    </source>
</evidence>
<dbReference type="SFLD" id="SFLDS00003">
    <property type="entry name" value="Haloacid_Dehalogenase"/>
    <property type="match status" value="1"/>
</dbReference>
<accession>A0ABS1CRG1</accession>
<protein>
    <submittedName>
        <fullName evidence="1">HAD family hydrolase</fullName>
    </submittedName>
</protein>
<dbReference type="Gene3D" id="3.40.50.1000">
    <property type="entry name" value="HAD superfamily/HAD-like"/>
    <property type="match status" value="1"/>
</dbReference>
<dbReference type="Proteomes" id="UP000697995">
    <property type="component" value="Unassembled WGS sequence"/>
</dbReference>
<dbReference type="NCBIfam" id="TIGR01509">
    <property type="entry name" value="HAD-SF-IA-v3"/>
    <property type="match status" value="1"/>
</dbReference>
<dbReference type="PANTHER" id="PTHR43434:SF16">
    <property type="entry name" value="BLL8046 PROTEIN"/>
    <property type="match status" value="1"/>
</dbReference>
<comment type="caution">
    <text evidence="1">The sequence shown here is derived from an EMBL/GenBank/DDBJ whole genome shotgun (WGS) entry which is preliminary data.</text>
</comment>
<proteinExistence type="predicted"/>
<organism evidence="1 2">
    <name type="scientific">Paracraurococcus ruber</name>
    <dbReference type="NCBI Taxonomy" id="77675"/>
    <lineage>
        <taxon>Bacteria</taxon>
        <taxon>Pseudomonadati</taxon>
        <taxon>Pseudomonadota</taxon>
        <taxon>Alphaproteobacteria</taxon>
        <taxon>Acetobacterales</taxon>
        <taxon>Roseomonadaceae</taxon>
        <taxon>Paracraurococcus</taxon>
    </lineage>
</organism>
<dbReference type="EMBL" id="NRSG01000003">
    <property type="protein sequence ID" value="MBK1656766.1"/>
    <property type="molecule type" value="Genomic_DNA"/>
</dbReference>
<dbReference type="InterPro" id="IPR023198">
    <property type="entry name" value="PGP-like_dom2"/>
</dbReference>
<gene>
    <name evidence="1" type="ORF">CKO45_00815</name>
</gene>